<evidence type="ECO:0000256" key="1">
    <source>
        <dbReference type="SAM" id="MobiDB-lite"/>
    </source>
</evidence>
<dbReference type="Gene3D" id="1.25.10.10">
    <property type="entry name" value="Leucine-rich Repeat Variant"/>
    <property type="match status" value="1"/>
</dbReference>
<dbReference type="SUPFAM" id="SSF48371">
    <property type="entry name" value="ARM repeat"/>
    <property type="match status" value="1"/>
</dbReference>
<dbReference type="OrthoDB" id="26518at2759"/>
<organism evidence="2 3">
    <name type="scientific">Streblomastix strix</name>
    <dbReference type="NCBI Taxonomy" id="222440"/>
    <lineage>
        <taxon>Eukaryota</taxon>
        <taxon>Metamonada</taxon>
        <taxon>Preaxostyla</taxon>
        <taxon>Oxymonadida</taxon>
        <taxon>Streblomastigidae</taxon>
        <taxon>Streblomastix</taxon>
    </lineage>
</organism>
<feature type="region of interest" description="Disordered" evidence="1">
    <location>
        <begin position="336"/>
        <end position="357"/>
    </location>
</feature>
<dbReference type="InterPro" id="IPR011989">
    <property type="entry name" value="ARM-like"/>
</dbReference>
<evidence type="ECO:0008006" key="4">
    <source>
        <dbReference type="Google" id="ProtNLM"/>
    </source>
</evidence>
<dbReference type="EMBL" id="SNRW01005520">
    <property type="protein sequence ID" value="KAA6384913.1"/>
    <property type="molecule type" value="Genomic_DNA"/>
</dbReference>
<evidence type="ECO:0000313" key="2">
    <source>
        <dbReference type="EMBL" id="KAA6384913.1"/>
    </source>
</evidence>
<reference evidence="2 3" key="1">
    <citation type="submission" date="2019-03" db="EMBL/GenBank/DDBJ databases">
        <title>Single cell metagenomics reveals metabolic interactions within the superorganism composed of flagellate Streblomastix strix and complex community of Bacteroidetes bacteria on its surface.</title>
        <authorList>
            <person name="Treitli S.C."/>
            <person name="Kolisko M."/>
            <person name="Husnik F."/>
            <person name="Keeling P."/>
            <person name="Hampl V."/>
        </authorList>
    </citation>
    <scope>NUCLEOTIDE SEQUENCE [LARGE SCALE GENOMIC DNA]</scope>
    <source>
        <strain evidence="2">ST1C</strain>
    </source>
</reference>
<dbReference type="Proteomes" id="UP000324800">
    <property type="component" value="Unassembled WGS sequence"/>
</dbReference>
<evidence type="ECO:0000313" key="3">
    <source>
        <dbReference type="Proteomes" id="UP000324800"/>
    </source>
</evidence>
<dbReference type="InterPro" id="IPR016024">
    <property type="entry name" value="ARM-type_fold"/>
</dbReference>
<dbReference type="AlphaFoldDB" id="A0A5J4VRH4"/>
<accession>A0A5J4VRH4</accession>
<comment type="caution">
    <text evidence="2">The sequence shown here is derived from an EMBL/GenBank/DDBJ whole genome shotgun (WGS) entry which is preliminary data.</text>
</comment>
<name>A0A5J4VRH4_9EUKA</name>
<sequence length="357" mass="41496">MFTIDDMEILGECILCYKALMNNYLGLQNVVSYPGTIRCLIQTLQIPPNLKKVNIEKGEGGNIQSLYYENSSVVLELIAALCIVPQHIVQDGLKYVMEAAESYRYQMRERVVFEMVLIQLRNRSAPELFLCRILQLINTIIVKHDFLSQRLKLREDWDENIQLNTMIQMLSGKDIGFEERERLRSIQEQKQNKFETPVEQLNKHAWIYIDEMQYDNEESGMIGRNSSEFNPENIFQFLIERFKGTKALFHLNNIGVSLQQLKPEAGEWLIIDHYIERTVNSAKFKNANDQFNLNLKPNSVHPTPPSTLRGSKIDLMRFKIPQHKTLKSVLDYDTNTTQQTISPSPLKDQLNQHSKQS</sequence>
<gene>
    <name evidence="2" type="ORF">EZS28_019560</name>
</gene>
<protein>
    <recommendedName>
        <fullName evidence="4">GBD/FH3 domain-containing protein</fullName>
    </recommendedName>
</protein>
<proteinExistence type="predicted"/>